<dbReference type="AlphaFoldDB" id="A0A0F9I7W8"/>
<dbReference type="EMBL" id="LAZR01021970">
    <property type="protein sequence ID" value="KKL83467.1"/>
    <property type="molecule type" value="Genomic_DNA"/>
</dbReference>
<name>A0A0F9I7W8_9ZZZZ</name>
<organism evidence="1">
    <name type="scientific">marine sediment metagenome</name>
    <dbReference type="NCBI Taxonomy" id="412755"/>
    <lineage>
        <taxon>unclassified sequences</taxon>
        <taxon>metagenomes</taxon>
        <taxon>ecological metagenomes</taxon>
    </lineage>
</organism>
<reference evidence="1" key="1">
    <citation type="journal article" date="2015" name="Nature">
        <title>Complex archaea that bridge the gap between prokaryotes and eukaryotes.</title>
        <authorList>
            <person name="Spang A."/>
            <person name="Saw J.H."/>
            <person name="Jorgensen S.L."/>
            <person name="Zaremba-Niedzwiedzka K."/>
            <person name="Martijn J."/>
            <person name="Lind A.E."/>
            <person name="van Eijk R."/>
            <person name="Schleper C."/>
            <person name="Guy L."/>
            <person name="Ettema T.J."/>
        </authorList>
    </citation>
    <scope>NUCLEOTIDE SEQUENCE</scope>
</reference>
<gene>
    <name evidence="1" type="ORF">LCGC14_1974430</name>
</gene>
<proteinExistence type="predicted"/>
<evidence type="ECO:0000313" key="1">
    <source>
        <dbReference type="EMBL" id="KKL83467.1"/>
    </source>
</evidence>
<comment type="caution">
    <text evidence="1">The sequence shown here is derived from an EMBL/GenBank/DDBJ whole genome shotgun (WGS) entry which is preliminary data.</text>
</comment>
<accession>A0A0F9I7W8</accession>
<protein>
    <submittedName>
        <fullName evidence="1">Uncharacterized protein</fullName>
    </submittedName>
</protein>
<sequence length="102" mass="11129">MPGPMPELVKAFPECPWCGSTELCTELVIKHLKLREKGFVKEGMMISSSKILIPLYNPLVAALTLPHMLQEIDGCGECGRNRVIRVSVIDVPVTAIPTKGQG</sequence>